<keyword evidence="1" id="KW-0472">Membrane</keyword>
<organism evidence="2 3">
    <name type="scientific">Daejeonella rubra</name>
    <dbReference type="NCBI Taxonomy" id="990371"/>
    <lineage>
        <taxon>Bacteria</taxon>
        <taxon>Pseudomonadati</taxon>
        <taxon>Bacteroidota</taxon>
        <taxon>Sphingobacteriia</taxon>
        <taxon>Sphingobacteriales</taxon>
        <taxon>Sphingobacteriaceae</taxon>
        <taxon>Daejeonella</taxon>
    </lineage>
</organism>
<feature type="transmembrane region" description="Helical" evidence="1">
    <location>
        <begin position="57"/>
        <end position="76"/>
    </location>
</feature>
<gene>
    <name evidence="2" type="ORF">SAMN05421813_10748</name>
</gene>
<dbReference type="OrthoDB" id="1120747at2"/>
<dbReference type="EMBL" id="FNHH01000007">
    <property type="protein sequence ID" value="SDM17041.1"/>
    <property type="molecule type" value="Genomic_DNA"/>
</dbReference>
<protein>
    <recommendedName>
        <fullName evidence="4">Anti-sigma factor</fullName>
    </recommendedName>
</protein>
<proteinExistence type="predicted"/>
<dbReference type="Proteomes" id="UP000199226">
    <property type="component" value="Unassembled WGS sequence"/>
</dbReference>
<evidence type="ECO:0000256" key="1">
    <source>
        <dbReference type="SAM" id="Phobius"/>
    </source>
</evidence>
<reference evidence="3" key="1">
    <citation type="submission" date="2016-10" db="EMBL/GenBank/DDBJ databases">
        <authorList>
            <person name="Varghese N."/>
            <person name="Submissions S."/>
        </authorList>
    </citation>
    <scope>NUCLEOTIDE SEQUENCE [LARGE SCALE GENOMIC DNA]</scope>
    <source>
        <strain evidence="3">DSM 24536</strain>
    </source>
</reference>
<accession>A0A1G9R1M4</accession>
<keyword evidence="1" id="KW-1133">Transmembrane helix</keyword>
<keyword evidence="3" id="KW-1185">Reference proteome</keyword>
<dbReference type="AlphaFoldDB" id="A0A1G9R1M4"/>
<dbReference type="RefSeq" id="WP_143007713.1">
    <property type="nucleotide sequence ID" value="NZ_FNHH01000007.1"/>
</dbReference>
<sequence length="191" mass="22662">MMKERLESFVRNNKKEFDQFEPPADLWNRIEKQLDEKKIGMQNEIGVKKERVVRVSFLLKMAATVIPLLFAGLWFYQYQFKQSTDLSSIDPGLAKQQVHYATLIEVKRTELKRIEKEEPQLYQEFSSEIKKMDESYQKLKNDLPASPNQEETVKAMIRNLQIQTELLNQQLQIIQQINQVKKEQKNETQNI</sequence>
<keyword evidence="1" id="KW-0812">Transmembrane</keyword>
<dbReference type="STRING" id="990371.SAMN05421813_10748"/>
<evidence type="ECO:0008006" key="4">
    <source>
        <dbReference type="Google" id="ProtNLM"/>
    </source>
</evidence>
<evidence type="ECO:0000313" key="2">
    <source>
        <dbReference type="EMBL" id="SDM17041.1"/>
    </source>
</evidence>
<name>A0A1G9R1M4_9SPHI</name>
<evidence type="ECO:0000313" key="3">
    <source>
        <dbReference type="Proteomes" id="UP000199226"/>
    </source>
</evidence>